<dbReference type="EMBL" id="FOWW01000015">
    <property type="protein sequence ID" value="SFQ73325.1"/>
    <property type="molecule type" value="Genomic_DNA"/>
</dbReference>
<keyword evidence="3 5" id="KW-1133">Transmembrane helix</keyword>
<proteinExistence type="predicted"/>
<evidence type="ECO:0000256" key="1">
    <source>
        <dbReference type="ARBA" id="ARBA00004141"/>
    </source>
</evidence>
<evidence type="ECO:0000259" key="6">
    <source>
        <dbReference type="Pfam" id="PF05154"/>
    </source>
</evidence>
<keyword evidence="9" id="KW-1185">Reference proteome</keyword>
<dbReference type="AlphaFoldDB" id="A0A1I6AX81"/>
<dbReference type="Pfam" id="PF05154">
    <property type="entry name" value="TM2"/>
    <property type="match status" value="1"/>
</dbReference>
<evidence type="ECO:0000256" key="2">
    <source>
        <dbReference type="ARBA" id="ARBA00022692"/>
    </source>
</evidence>
<feature type="domain" description="DUF1707" evidence="7">
    <location>
        <begin position="1"/>
        <end position="53"/>
    </location>
</feature>
<keyword evidence="2 5" id="KW-0812">Transmembrane</keyword>
<protein>
    <submittedName>
        <fullName evidence="8">TM2 domain-containing protein</fullName>
    </submittedName>
</protein>
<evidence type="ECO:0000313" key="8">
    <source>
        <dbReference type="EMBL" id="SFQ73325.1"/>
    </source>
</evidence>
<dbReference type="InterPro" id="IPR007829">
    <property type="entry name" value="TM2"/>
</dbReference>
<dbReference type="STRING" id="587909.SAMN05421810_11562"/>
<dbReference type="Proteomes" id="UP000198727">
    <property type="component" value="Unassembled WGS sequence"/>
</dbReference>
<evidence type="ECO:0000256" key="5">
    <source>
        <dbReference type="SAM" id="Phobius"/>
    </source>
</evidence>
<sequence>MRIGTAEREEATRVLGQHFADGRLSTEEYETRVTAAVQANTRADLRTLFEDLPTPHPAFLLPPQPPVWAPPAVSQPPAYRQGAVVGPPSERSKIVAGVLQIVLPFGVGRFYTGHTKMAVAQLLVTFFTFGVGAIWPFIDGILLLVNGGTDPQGRPLRG</sequence>
<gene>
    <name evidence="8" type="ORF">SAMN05421810_11562</name>
</gene>
<accession>A0A1I6AX81</accession>
<dbReference type="InterPro" id="IPR012551">
    <property type="entry name" value="DUF1707_SHOCT-like"/>
</dbReference>
<keyword evidence="4 5" id="KW-0472">Membrane</keyword>
<comment type="subcellular location">
    <subcellularLocation>
        <location evidence="1">Membrane</location>
        <topology evidence="1">Multi-pass membrane protein</topology>
    </subcellularLocation>
</comment>
<dbReference type="Pfam" id="PF08044">
    <property type="entry name" value="DUF1707"/>
    <property type="match status" value="1"/>
</dbReference>
<evidence type="ECO:0000256" key="3">
    <source>
        <dbReference type="ARBA" id="ARBA00022989"/>
    </source>
</evidence>
<feature type="domain" description="TM2" evidence="6">
    <location>
        <begin position="90"/>
        <end position="141"/>
    </location>
</feature>
<feature type="transmembrane region" description="Helical" evidence="5">
    <location>
        <begin position="118"/>
        <end position="138"/>
    </location>
</feature>
<name>A0A1I6AX81_9PSEU</name>
<evidence type="ECO:0000313" key="9">
    <source>
        <dbReference type="Proteomes" id="UP000198727"/>
    </source>
</evidence>
<dbReference type="GO" id="GO:0016020">
    <property type="term" value="C:membrane"/>
    <property type="evidence" value="ECO:0007669"/>
    <property type="project" value="UniProtKB-SubCell"/>
</dbReference>
<reference evidence="9" key="1">
    <citation type="submission" date="2016-10" db="EMBL/GenBank/DDBJ databases">
        <authorList>
            <person name="Varghese N."/>
            <person name="Submissions S."/>
        </authorList>
    </citation>
    <scope>NUCLEOTIDE SEQUENCE [LARGE SCALE GENOMIC DNA]</scope>
    <source>
        <strain evidence="9">CGMCC 4.5579</strain>
    </source>
</reference>
<evidence type="ECO:0000259" key="7">
    <source>
        <dbReference type="Pfam" id="PF08044"/>
    </source>
</evidence>
<organism evidence="8 9">
    <name type="scientific">Amycolatopsis arida</name>
    <dbReference type="NCBI Taxonomy" id="587909"/>
    <lineage>
        <taxon>Bacteria</taxon>
        <taxon>Bacillati</taxon>
        <taxon>Actinomycetota</taxon>
        <taxon>Actinomycetes</taxon>
        <taxon>Pseudonocardiales</taxon>
        <taxon>Pseudonocardiaceae</taxon>
        <taxon>Amycolatopsis</taxon>
    </lineage>
</organism>
<evidence type="ECO:0000256" key="4">
    <source>
        <dbReference type="ARBA" id="ARBA00023136"/>
    </source>
</evidence>